<feature type="domain" description="Neprosin PEP catalytic" evidence="2">
    <location>
        <begin position="137"/>
        <end position="394"/>
    </location>
</feature>
<dbReference type="Pfam" id="PF03080">
    <property type="entry name" value="Neprosin"/>
    <property type="match status" value="1"/>
</dbReference>
<dbReference type="PROSITE" id="PS52045">
    <property type="entry name" value="NEPROSIN_PEP_CD"/>
    <property type="match status" value="1"/>
</dbReference>
<evidence type="ECO:0000313" key="4">
    <source>
        <dbReference type="EnsemblPlants" id="KEH20178"/>
    </source>
</evidence>
<reference evidence="3 5" key="2">
    <citation type="journal article" date="2014" name="BMC Genomics">
        <title>An improved genome release (version Mt4.0) for the model legume Medicago truncatula.</title>
        <authorList>
            <person name="Tang H."/>
            <person name="Krishnakumar V."/>
            <person name="Bidwell S."/>
            <person name="Rosen B."/>
            <person name="Chan A."/>
            <person name="Zhou S."/>
            <person name="Gentzbittel L."/>
            <person name="Childs K.L."/>
            <person name="Yandell M."/>
            <person name="Gundlach H."/>
            <person name="Mayer K.F."/>
            <person name="Schwartz D.C."/>
            <person name="Town C.D."/>
        </authorList>
    </citation>
    <scope>GENOME REANNOTATION</scope>
    <source>
        <strain evidence="3">A17</strain>
        <strain evidence="4 5">cv. Jemalong A17</strain>
    </source>
</reference>
<gene>
    <name evidence="4" type="primary">25501459</name>
    <name evidence="3" type="ordered locus">MTR_8g069580</name>
</gene>
<dbReference type="PANTHER" id="PTHR31589:SF175">
    <property type="entry name" value="CARBOXYL-TERMINAL PEPTIDASE"/>
    <property type="match status" value="1"/>
</dbReference>
<dbReference type="InterPro" id="IPR053168">
    <property type="entry name" value="Glutamic_endopeptidase"/>
</dbReference>
<keyword evidence="1" id="KW-0732">Signal</keyword>
<proteinExistence type="predicted"/>
<dbReference type="PANTHER" id="PTHR31589">
    <property type="entry name" value="PROTEIN, PUTATIVE (DUF239)-RELATED-RELATED"/>
    <property type="match status" value="1"/>
</dbReference>
<dbReference type="AlphaFoldDB" id="A0A072TTJ0"/>
<dbReference type="HOGENOM" id="CLU_030538_1_1_1"/>
<evidence type="ECO:0000313" key="5">
    <source>
        <dbReference type="Proteomes" id="UP000002051"/>
    </source>
</evidence>
<keyword evidence="5" id="KW-1185">Reference proteome</keyword>
<evidence type="ECO:0000313" key="3">
    <source>
        <dbReference type="EMBL" id="KEH20178.1"/>
    </source>
</evidence>
<organism evidence="3 5">
    <name type="scientific">Medicago truncatula</name>
    <name type="common">Barrel medic</name>
    <name type="synonym">Medicago tribuloides</name>
    <dbReference type="NCBI Taxonomy" id="3880"/>
    <lineage>
        <taxon>Eukaryota</taxon>
        <taxon>Viridiplantae</taxon>
        <taxon>Streptophyta</taxon>
        <taxon>Embryophyta</taxon>
        <taxon>Tracheophyta</taxon>
        <taxon>Spermatophyta</taxon>
        <taxon>Magnoliopsida</taxon>
        <taxon>eudicotyledons</taxon>
        <taxon>Gunneridae</taxon>
        <taxon>Pentapetalae</taxon>
        <taxon>rosids</taxon>
        <taxon>fabids</taxon>
        <taxon>Fabales</taxon>
        <taxon>Fabaceae</taxon>
        <taxon>Papilionoideae</taxon>
        <taxon>50 kb inversion clade</taxon>
        <taxon>NPAAA clade</taxon>
        <taxon>Hologalegina</taxon>
        <taxon>IRL clade</taxon>
        <taxon>Trifolieae</taxon>
        <taxon>Medicago</taxon>
    </lineage>
</organism>
<dbReference type="EMBL" id="CM001224">
    <property type="protein sequence ID" value="KEH20178.1"/>
    <property type="molecule type" value="Genomic_DNA"/>
</dbReference>
<reference evidence="4" key="3">
    <citation type="submission" date="2015-04" db="UniProtKB">
        <authorList>
            <consortium name="EnsemblPlants"/>
        </authorList>
    </citation>
    <scope>IDENTIFICATION</scope>
    <source>
        <strain evidence="4">cv. Jemalong A17</strain>
    </source>
</reference>
<name>A0A072TTJ0_MEDTR</name>
<dbReference type="Proteomes" id="UP000002051">
    <property type="component" value="Chromosome 8"/>
</dbReference>
<evidence type="ECO:0000256" key="1">
    <source>
        <dbReference type="SAM" id="SignalP"/>
    </source>
</evidence>
<feature type="chain" id="PRO_5014498999" evidence="1">
    <location>
        <begin position="27"/>
        <end position="394"/>
    </location>
</feature>
<accession>A0A072TTJ0</accession>
<dbReference type="Pfam" id="PF14365">
    <property type="entry name" value="Neprosin_AP"/>
    <property type="match status" value="1"/>
</dbReference>
<reference evidence="3 5" key="1">
    <citation type="journal article" date="2011" name="Nature">
        <title>The Medicago genome provides insight into the evolution of rhizobial symbioses.</title>
        <authorList>
            <person name="Young N.D."/>
            <person name="Debelle F."/>
            <person name="Oldroyd G.E."/>
            <person name="Geurts R."/>
            <person name="Cannon S.B."/>
            <person name="Udvardi M.K."/>
            <person name="Benedito V.A."/>
            <person name="Mayer K.F."/>
            <person name="Gouzy J."/>
            <person name="Schoof H."/>
            <person name="Van de Peer Y."/>
            <person name="Proost S."/>
            <person name="Cook D.R."/>
            <person name="Meyers B.C."/>
            <person name="Spannagl M."/>
            <person name="Cheung F."/>
            <person name="De Mita S."/>
            <person name="Krishnakumar V."/>
            <person name="Gundlach H."/>
            <person name="Zhou S."/>
            <person name="Mudge J."/>
            <person name="Bharti A.K."/>
            <person name="Murray J.D."/>
            <person name="Naoumkina M.A."/>
            <person name="Rosen B."/>
            <person name="Silverstein K.A."/>
            <person name="Tang H."/>
            <person name="Rombauts S."/>
            <person name="Zhao P.X."/>
            <person name="Zhou P."/>
            <person name="Barbe V."/>
            <person name="Bardou P."/>
            <person name="Bechner M."/>
            <person name="Bellec A."/>
            <person name="Berger A."/>
            <person name="Berges H."/>
            <person name="Bidwell S."/>
            <person name="Bisseling T."/>
            <person name="Choisne N."/>
            <person name="Couloux A."/>
            <person name="Denny R."/>
            <person name="Deshpande S."/>
            <person name="Dai X."/>
            <person name="Doyle J.J."/>
            <person name="Dudez A.M."/>
            <person name="Farmer A.D."/>
            <person name="Fouteau S."/>
            <person name="Franken C."/>
            <person name="Gibelin C."/>
            <person name="Gish J."/>
            <person name="Goldstein S."/>
            <person name="Gonzalez A.J."/>
            <person name="Green P.J."/>
            <person name="Hallab A."/>
            <person name="Hartog M."/>
            <person name="Hua A."/>
            <person name="Humphray S.J."/>
            <person name="Jeong D.H."/>
            <person name="Jing Y."/>
            <person name="Jocker A."/>
            <person name="Kenton S.M."/>
            <person name="Kim D.J."/>
            <person name="Klee K."/>
            <person name="Lai H."/>
            <person name="Lang C."/>
            <person name="Lin S."/>
            <person name="Macmil S.L."/>
            <person name="Magdelenat G."/>
            <person name="Matthews L."/>
            <person name="McCorrison J."/>
            <person name="Monaghan E.L."/>
            <person name="Mun J.H."/>
            <person name="Najar F.Z."/>
            <person name="Nicholson C."/>
            <person name="Noirot C."/>
            <person name="O'Bleness M."/>
            <person name="Paule C.R."/>
            <person name="Poulain J."/>
            <person name="Prion F."/>
            <person name="Qin B."/>
            <person name="Qu C."/>
            <person name="Retzel E.F."/>
            <person name="Riddle C."/>
            <person name="Sallet E."/>
            <person name="Samain S."/>
            <person name="Samson N."/>
            <person name="Sanders I."/>
            <person name="Saurat O."/>
            <person name="Scarpelli C."/>
            <person name="Schiex T."/>
            <person name="Segurens B."/>
            <person name="Severin A.J."/>
            <person name="Sherrier D.J."/>
            <person name="Shi R."/>
            <person name="Sims S."/>
            <person name="Singer S.R."/>
            <person name="Sinharoy S."/>
            <person name="Sterck L."/>
            <person name="Viollet A."/>
            <person name="Wang B.B."/>
            <person name="Wang K."/>
            <person name="Wang M."/>
            <person name="Wang X."/>
            <person name="Warfsmann J."/>
            <person name="Weissenbach J."/>
            <person name="White D.D."/>
            <person name="White J.D."/>
            <person name="Wiley G.B."/>
            <person name="Wincker P."/>
            <person name="Xing Y."/>
            <person name="Yang L."/>
            <person name="Yao Z."/>
            <person name="Ying F."/>
            <person name="Zhai J."/>
            <person name="Zhou L."/>
            <person name="Zuber A."/>
            <person name="Denarie J."/>
            <person name="Dixon R.A."/>
            <person name="May G.D."/>
            <person name="Schwartz D.C."/>
            <person name="Rogers J."/>
            <person name="Quetier F."/>
            <person name="Town C.D."/>
            <person name="Roe B.A."/>
        </authorList>
    </citation>
    <scope>NUCLEOTIDE SEQUENCE [LARGE SCALE GENOMIC DNA]</scope>
    <source>
        <strain evidence="3">A17</strain>
        <strain evidence="4 5">cv. Jemalong A17</strain>
    </source>
</reference>
<dbReference type="STRING" id="3880.A0A072TTJ0"/>
<dbReference type="Gene3D" id="3.90.1320.10">
    <property type="entry name" value="Outer-capsid protein sigma 3, large lobe"/>
    <property type="match status" value="1"/>
</dbReference>
<protein>
    <submittedName>
        <fullName evidence="3">Carboxyl-terminal peptidase</fullName>
    </submittedName>
</protein>
<dbReference type="OrthoDB" id="1858978at2759"/>
<dbReference type="KEGG" id="mtr:25501459"/>
<dbReference type="InterPro" id="IPR025521">
    <property type="entry name" value="Neprosin_propep"/>
</dbReference>
<feature type="signal peptide" evidence="1">
    <location>
        <begin position="1"/>
        <end position="26"/>
    </location>
</feature>
<evidence type="ECO:0000259" key="2">
    <source>
        <dbReference type="PROSITE" id="PS52045"/>
    </source>
</evidence>
<sequence>MDFSFSIIVFLLHFVILFLFFSPVYSSRTGIHQLANRIGSVEEVHKLKKTMRNDLQSINKSALKTIQSPDGDIIDCVVFDKQLAFDHSLLKEQKSLDPPEIPRDNKNALSDNFQLWSLSGESCPEETIAIRRTEEKAIFNGYADHEHSYGSLAGDIYHGAKATISVWAPHVESPNEFSLAQMWIVGTNGIDDNNKNTVEAGWHVNQNLYGDNRPRLFIYWTADGYDQTGCYNLLCPGFVQTSNKIALGAAISPISTYNGGQFDITLSIYKDSKDGNWWLAFGSDLVGYWPFSLFPFLKDHATNIQFGGEITNSKSGGAHTSTQMGSGHFAEEGFRKASYIRNIQVWGSDNNLVPLSNLKFTAEQPNCYNIQGGIDDNWGNYFYYGGPGRNAKCP</sequence>
<dbReference type="EnsemblPlants" id="KEH20178">
    <property type="protein sequence ID" value="KEH20178"/>
    <property type="gene ID" value="MTR_8g069580"/>
</dbReference>
<dbReference type="InterPro" id="IPR004314">
    <property type="entry name" value="Neprosin"/>
</dbReference>